<dbReference type="GO" id="GO:0000155">
    <property type="term" value="F:phosphorelay sensor kinase activity"/>
    <property type="evidence" value="ECO:0007669"/>
    <property type="project" value="InterPro"/>
</dbReference>
<feature type="transmembrane region" description="Helical" evidence="1">
    <location>
        <begin position="75"/>
        <end position="93"/>
    </location>
</feature>
<reference evidence="3" key="1">
    <citation type="submission" date="2023-07" db="EMBL/GenBank/DDBJ databases">
        <title>Genomic Encyclopedia of Type Strains, Phase IV (KMG-IV): sequencing the most valuable type-strain genomes for metagenomic binning, comparative biology and taxonomic classification.</title>
        <authorList>
            <person name="Goeker M."/>
        </authorList>
    </citation>
    <scope>NUCLEOTIDE SEQUENCE</scope>
    <source>
        <strain evidence="3">DSM 26174</strain>
    </source>
</reference>
<dbReference type="PANTHER" id="PTHR34220">
    <property type="entry name" value="SENSOR HISTIDINE KINASE YPDA"/>
    <property type="match status" value="1"/>
</dbReference>
<keyword evidence="1" id="KW-1133">Transmembrane helix</keyword>
<dbReference type="Pfam" id="PF06580">
    <property type="entry name" value="His_kinase"/>
    <property type="match status" value="1"/>
</dbReference>
<name>A0AAE3XKW2_9BACT</name>
<dbReference type="AlphaFoldDB" id="A0AAE3XKW2"/>
<dbReference type="InterPro" id="IPR050640">
    <property type="entry name" value="Bact_2-comp_sensor_kinase"/>
</dbReference>
<keyword evidence="1" id="KW-0812">Transmembrane</keyword>
<gene>
    <name evidence="3" type="ORF">HNQ88_000845</name>
</gene>
<keyword evidence="3" id="KW-0418">Kinase</keyword>
<proteinExistence type="predicted"/>
<dbReference type="Proteomes" id="UP001185092">
    <property type="component" value="Unassembled WGS sequence"/>
</dbReference>
<evidence type="ECO:0000259" key="2">
    <source>
        <dbReference type="Pfam" id="PF06580"/>
    </source>
</evidence>
<dbReference type="RefSeq" id="WP_309937341.1">
    <property type="nucleotide sequence ID" value="NZ_AP025305.1"/>
</dbReference>
<evidence type="ECO:0000313" key="4">
    <source>
        <dbReference type="Proteomes" id="UP001185092"/>
    </source>
</evidence>
<accession>A0AAE3XKW2</accession>
<sequence length="349" mass="41248">MNRKKPYLMLGQRLAIVFILQLMLTSFDLSFQDETEITTRRLVFTAFFVPFWLCCWYLVDYINNKIAPLPAKYQIGINFFISFLIALVSSKIYQYGDTHLFHNGHLWIDFKYLNLNLIAGIMMFYMMIYWIGLSIDKEKKIREEQLRVKELEKQYAVSQYMTLRSQLEPHFLFNSLSVLSGLLHSNIDLASEFIVKLSQTLRYTIEQNSQPMVSLEDEIKLAENYFFLLKTRFNESIIMSIDIDEKLAKNTIIAPCTFQILIENAIKHNKFNVNHPLKVEIFAKGDYIILKNNINRKENHNDNIGYGLKNIKIRYKLLTESSLEILDDDHFFIVQIPIISQEEYENFNH</sequence>
<keyword evidence="1" id="KW-0472">Membrane</keyword>
<evidence type="ECO:0000256" key="1">
    <source>
        <dbReference type="SAM" id="Phobius"/>
    </source>
</evidence>
<dbReference type="PANTHER" id="PTHR34220:SF7">
    <property type="entry name" value="SENSOR HISTIDINE KINASE YPDA"/>
    <property type="match status" value="1"/>
</dbReference>
<keyword evidence="4" id="KW-1185">Reference proteome</keyword>
<feature type="domain" description="Signal transduction histidine kinase internal region" evidence="2">
    <location>
        <begin position="159"/>
        <end position="236"/>
    </location>
</feature>
<evidence type="ECO:0000313" key="3">
    <source>
        <dbReference type="EMBL" id="MDR6237869.1"/>
    </source>
</evidence>
<dbReference type="GO" id="GO:0016020">
    <property type="term" value="C:membrane"/>
    <property type="evidence" value="ECO:0007669"/>
    <property type="project" value="InterPro"/>
</dbReference>
<protein>
    <submittedName>
        <fullName evidence="3">Sensor histidine kinase YesM</fullName>
    </submittedName>
</protein>
<feature type="transmembrane region" description="Helical" evidence="1">
    <location>
        <begin position="113"/>
        <end position="132"/>
    </location>
</feature>
<keyword evidence="3" id="KW-0808">Transferase</keyword>
<comment type="caution">
    <text evidence="3">The sequence shown here is derived from an EMBL/GenBank/DDBJ whole genome shotgun (WGS) entry which is preliminary data.</text>
</comment>
<feature type="transmembrane region" description="Helical" evidence="1">
    <location>
        <begin position="42"/>
        <end position="63"/>
    </location>
</feature>
<organism evidence="3 4">
    <name type="scientific">Aureibacter tunicatorum</name>
    <dbReference type="NCBI Taxonomy" id="866807"/>
    <lineage>
        <taxon>Bacteria</taxon>
        <taxon>Pseudomonadati</taxon>
        <taxon>Bacteroidota</taxon>
        <taxon>Cytophagia</taxon>
        <taxon>Cytophagales</taxon>
        <taxon>Persicobacteraceae</taxon>
        <taxon>Aureibacter</taxon>
    </lineage>
</organism>
<dbReference type="InterPro" id="IPR010559">
    <property type="entry name" value="Sig_transdc_His_kin_internal"/>
</dbReference>
<dbReference type="EMBL" id="JAVDQD010000001">
    <property type="protein sequence ID" value="MDR6237869.1"/>
    <property type="molecule type" value="Genomic_DNA"/>
</dbReference>